<evidence type="ECO:0000259" key="2">
    <source>
        <dbReference type="Pfam" id="PF07238"/>
    </source>
</evidence>
<sequence>MSDRRQGPRYPCQLRVGIIYPDGKTKLLWAHDISDRGLSLHCDQGDALGTALKIVVFVYSVEAKGQIGIHASARICNCVFDSLEGDFRIGLFIEDFEADGEAAFQATLEYIASPLIVRANNAGGGDFRSIKRIVSFPLRRRIKLTLEDGTFLPGWTENVTPSIMRVNLTRKLFEDTVYALSVPIVLPNGGDVVTVQAKATVQDITFRPMGSFATQLQVFDYQNNGDALLKEELCQRFPEAQAMFENWNEPEQTAAPSETNETEALQPLAAGRNKPTSS</sequence>
<dbReference type="RefSeq" id="WP_182582195.1">
    <property type="nucleotide sequence ID" value="NZ_JABVCQ010000004.1"/>
</dbReference>
<feature type="compositionally biased region" description="Polar residues" evidence="1">
    <location>
        <begin position="249"/>
        <end position="263"/>
    </location>
</feature>
<evidence type="ECO:0000313" key="4">
    <source>
        <dbReference type="Proteomes" id="UP000548632"/>
    </source>
</evidence>
<protein>
    <submittedName>
        <fullName evidence="3">PilZ domain-containing protein</fullName>
    </submittedName>
</protein>
<comment type="caution">
    <text evidence="3">The sequence shown here is derived from an EMBL/GenBank/DDBJ whole genome shotgun (WGS) entry which is preliminary data.</text>
</comment>
<dbReference type="EMBL" id="JABVCQ010000004">
    <property type="protein sequence ID" value="MBB1125084.1"/>
    <property type="molecule type" value="Genomic_DNA"/>
</dbReference>
<proteinExistence type="predicted"/>
<feature type="domain" description="PilZ" evidence="2">
    <location>
        <begin position="3"/>
        <end position="99"/>
    </location>
</feature>
<feature type="region of interest" description="Disordered" evidence="1">
    <location>
        <begin position="248"/>
        <end position="278"/>
    </location>
</feature>
<dbReference type="Proteomes" id="UP000548632">
    <property type="component" value="Unassembled WGS sequence"/>
</dbReference>
<dbReference type="Pfam" id="PF07238">
    <property type="entry name" value="PilZ"/>
    <property type="match status" value="1"/>
</dbReference>
<gene>
    <name evidence="3" type="ORF">HUK38_02425</name>
</gene>
<dbReference type="InterPro" id="IPR009875">
    <property type="entry name" value="PilZ_domain"/>
</dbReference>
<evidence type="ECO:0000313" key="3">
    <source>
        <dbReference type="EMBL" id="MBB1125084.1"/>
    </source>
</evidence>
<name>A0A839H729_9GAMM</name>
<dbReference type="GO" id="GO:0035438">
    <property type="term" value="F:cyclic-di-GMP binding"/>
    <property type="evidence" value="ECO:0007669"/>
    <property type="project" value="InterPro"/>
</dbReference>
<keyword evidence="4" id="KW-1185">Reference proteome</keyword>
<dbReference type="AlphaFoldDB" id="A0A839H729"/>
<evidence type="ECO:0000256" key="1">
    <source>
        <dbReference type="SAM" id="MobiDB-lite"/>
    </source>
</evidence>
<organism evidence="3 4">
    <name type="scientific">Thiospirillum jenense</name>
    <dbReference type="NCBI Taxonomy" id="1653858"/>
    <lineage>
        <taxon>Bacteria</taxon>
        <taxon>Pseudomonadati</taxon>
        <taxon>Pseudomonadota</taxon>
        <taxon>Gammaproteobacteria</taxon>
        <taxon>Chromatiales</taxon>
        <taxon>Chromatiaceae</taxon>
        <taxon>Thiospirillum</taxon>
    </lineage>
</organism>
<dbReference type="SUPFAM" id="SSF141371">
    <property type="entry name" value="PilZ domain-like"/>
    <property type="match status" value="1"/>
</dbReference>
<accession>A0A839H729</accession>
<reference evidence="3 4" key="1">
    <citation type="journal article" date="2020" name="Arch. Microbiol.">
        <title>The genome sequence of the giant phototrophic gammaproteobacterium Thiospirillum jenense gives insight into its physiological properties and phylogenetic relationships.</title>
        <authorList>
            <person name="Imhoff J.F."/>
            <person name="Meyer T.E."/>
            <person name="Kyndt J.A."/>
        </authorList>
    </citation>
    <scope>NUCLEOTIDE SEQUENCE [LARGE SCALE GENOMIC DNA]</scope>
    <source>
        <strain evidence="3 4">DSM 216</strain>
    </source>
</reference>